<proteinExistence type="inferred from homology"/>
<evidence type="ECO:0000313" key="6">
    <source>
        <dbReference type="EMBL" id="GBC00119.1"/>
    </source>
</evidence>
<comment type="similarity">
    <text evidence="5">Belongs to the class I-like SAM-binding methyltransferase superfamily. EFM5 family.</text>
</comment>
<dbReference type="InterPro" id="IPR002052">
    <property type="entry name" value="DNA_methylase_N6_adenine_CS"/>
</dbReference>
<comment type="function">
    <text evidence="5">S-adenosyl-L-methionine-dependent protein-lysine N-methyltransferase that trimethylates elongation factor 1-alpha at 'Lys-79'.</text>
</comment>
<dbReference type="PROSITE" id="PS00092">
    <property type="entry name" value="N6_MTASE"/>
    <property type="match status" value="1"/>
</dbReference>
<dbReference type="GO" id="GO:0016279">
    <property type="term" value="F:protein-lysine N-methyltransferase activity"/>
    <property type="evidence" value="ECO:0007669"/>
    <property type="project" value="UniProtKB-UniRule"/>
</dbReference>
<evidence type="ECO:0000256" key="4">
    <source>
        <dbReference type="ARBA" id="ARBA00022679"/>
    </source>
</evidence>
<dbReference type="GO" id="GO:0005737">
    <property type="term" value="C:cytoplasm"/>
    <property type="evidence" value="ECO:0007669"/>
    <property type="project" value="UniProtKB-SubCell"/>
</dbReference>
<dbReference type="GO" id="GO:0003676">
    <property type="term" value="F:nucleic acid binding"/>
    <property type="evidence" value="ECO:0007669"/>
    <property type="project" value="InterPro"/>
</dbReference>
<evidence type="ECO:0000256" key="5">
    <source>
        <dbReference type="HAMAP-Rule" id="MF_03187"/>
    </source>
</evidence>
<dbReference type="InterPro" id="IPR041370">
    <property type="entry name" value="Mlase_EEF1AKMT1/ZCCHC4"/>
</dbReference>
<dbReference type="HAMAP" id="MF_03187">
    <property type="entry name" value="Methyltr_EFM5"/>
    <property type="match status" value="1"/>
</dbReference>
<dbReference type="Pfam" id="PF10237">
    <property type="entry name" value="N6-adenineMlase"/>
    <property type="match status" value="1"/>
</dbReference>
<dbReference type="EC" id="2.1.1.-" evidence="5"/>
<keyword evidence="7" id="KW-1185">Reference proteome</keyword>
<organism evidence="6 7">
    <name type="scientific">Rhizophagus clarus</name>
    <dbReference type="NCBI Taxonomy" id="94130"/>
    <lineage>
        <taxon>Eukaryota</taxon>
        <taxon>Fungi</taxon>
        <taxon>Fungi incertae sedis</taxon>
        <taxon>Mucoromycota</taxon>
        <taxon>Glomeromycotina</taxon>
        <taxon>Glomeromycetes</taxon>
        <taxon>Glomerales</taxon>
        <taxon>Glomeraceae</taxon>
        <taxon>Rhizophagus</taxon>
    </lineage>
</organism>
<comment type="caution">
    <text evidence="6">The sequence shown here is derived from an EMBL/GenBank/DDBJ whole genome shotgun (WGS) entry which is preliminary data.</text>
</comment>
<evidence type="ECO:0000256" key="2">
    <source>
        <dbReference type="ARBA" id="ARBA00022490"/>
    </source>
</evidence>
<dbReference type="PANTHER" id="PTHR13200:SF0">
    <property type="entry name" value="EEF1A LYSINE METHYLTRANSFERASE 1"/>
    <property type="match status" value="1"/>
</dbReference>
<comment type="subcellular location">
    <subcellularLocation>
        <location evidence="1 5">Cytoplasm</location>
    </subcellularLocation>
</comment>
<dbReference type="AlphaFoldDB" id="A0A2Z6S7E1"/>
<dbReference type="GO" id="GO:0032259">
    <property type="term" value="P:methylation"/>
    <property type="evidence" value="ECO:0007669"/>
    <property type="project" value="UniProtKB-KW"/>
</dbReference>
<evidence type="ECO:0000256" key="3">
    <source>
        <dbReference type="ARBA" id="ARBA00022603"/>
    </source>
</evidence>
<accession>A0A2Z6S7E1</accession>
<keyword evidence="2 5" id="KW-0963">Cytoplasm</keyword>
<keyword evidence="3 5" id="KW-0489">Methyltransferase</keyword>
<gene>
    <name evidence="5" type="primary">EFM5</name>
    <name evidence="6" type="ORF">RclHR1_03750018</name>
</gene>
<name>A0A2Z6S7E1_9GLOM</name>
<keyword evidence="4 5" id="KW-0808">Transferase</keyword>
<dbReference type="STRING" id="94130.A0A2Z6S7E1"/>
<dbReference type="PANTHER" id="PTHR13200">
    <property type="entry name" value="EEF1A LYSINE METHYLTRANSFERASE 1"/>
    <property type="match status" value="1"/>
</dbReference>
<dbReference type="EMBL" id="BEXD01003057">
    <property type="protein sequence ID" value="GBC00119.1"/>
    <property type="molecule type" value="Genomic_DNA"/>
</dbReference>
<dbReference type="InterPro" id="IPR019369">
    <property type="entry name" value="Efm5/EEF1AKMT1"/>
</dbReference>
<protein>
    <recommendedName>
        <fullName evidence="5">Protein-lysine N-methyltransferase EFM5</fullName>
        <ecNumber evidence="5">2.1.1.-</ecNumber>
    </recommendedName>
    <alternativeName>
        <fullName evidence="5">Elongation factor methyltransferase 5</fullName>
    </alternativeName>
</protein>
<reference evidence="6 7" key="1">
    <citation type="submission" date="2017-11" db="EMBL/GenBank/DDBJ databases">
        <title>The genome of Rhizophagus clarus HR1 reveals common genetic basis of auxotrophy among arbuscular mycorrhizal fungi.</title>
        <authorList>
            <person name="Kobayashi Y."/>
        </authorList>
    </citation>
    <scope>NUCLEOTIDE SEQUENCE [LARGE SCALE GENOMIC DNA]</scope>
    <source>
        <strain evidence="6 7">HR1</strain>
    </source>
</reference>
<dbReference type="Proteomes" id="UP000247702">
    <property type="component" value="Unassembled WGS sequence"/>
</dbReference>
<evidence type="ECO:0000313" key="7">
    <source>
        <dbReference type="Proteomes" id="UP000247702"/>
    </source>
</evidence>
<sequence>MLYLSSIHETLLLYIINLTMTDEKSENLDDDIPNLSEHALSALNEFLSEQEQHQMKLEQLRQKSLTSIQNYLGKNSQNEGNEEQNEENEVNMEFFKEDWQLSQFWYDEETSNTLAQEVLANTSSDGRIACISTPTAFVKLKSINPLPEQKIYLFEFDTRFAVYGTDFYEYDYNDPTKFRNSSELKNSFDFILVDPPFLSEDCCTKTMITVRWLGKKENCKILICTGAVMRDLIYRLVKAKMTTFFPRHKSGLANEFRCYSSYESEKIKWVKDEL</sequence>
<evidence type="ECO:0000256" key="1">
    <source>
        <dbReference type="ARBA" id="ARBA00004496"/>
    </source>
</evidence>